<organism evidence="9 10">
    <name type="scientific">Paenibacillus dokdonensis</name>
    <dbReference type="NCBI Taxonomy" id="2567944"/>
    <lineage>
        <taxon>Bacteria</taxon>
        <taxon>Bacillati</taxon>
        <taxon>Bacillota</taxon>
        <taxon>Bacilli</taxon>
        <taxon>Bacillales</taxon>
        <taxon>Paenibacillaceae</taxon>
        <taxon>Paenibacillus</taxon>
    </lineage>
</organism>
<keyword evidence="6 8" id="KW-1133">Transmembrane helix</keyword>
<dbReference type="InterPro" id="IPR004761">
    <property type="entry name" value="Spore_GerAB"/>
</dbReference>
<comment type="subcellular location">
    <subcellularLocation>
        <location evidence="1">Membrane</location>
        <topology evidence="1">Multi-pass membrane protein</topology>
    </subcellularLocation>
</comment>
<accession>A0ABU6GS48</accession>
<dbReference type="PANTHER" id="PTHR34975:SF2">
    <property type="entry name" value="SPORE GERMINATION PROTEIN A2"/>
    <property type="match status" value="1"/>
</dbReference>
<keyword evidence="4" id="KW-0309">Germination</keyword>
<name>A0ABU6GS48_9BACL</name>
<evidence type="ECO:0000256" key="5">
    <source>
        <dbReference type="ARBA" id="ARBA00022692"/>
    </source>
</evidence>
<evidence type="ECO:0000256" key="3">
    <source>
        <dbReference type="ARBA" id="ARBA00022448"/>
    </source>
</evidence>
<dbReference type="PANTHER" id="PTHR34975">
    <property type="entry name" value="SPORE GERMINATION PROTEIN A2"/>
    <property type="match status" value="1"/>
</dbReference>
<evidence type="ECO:0000256" key="8">
    <source>
        <dbReference type="SAM" id="Phobius"/>
    </source>
</evidence>
<dbReference type="Proteomes" id="UP001344632">
    <property type="component" value="Unassembled WGS sequence"/>
</dbReference>
<feature type="transmembrane region" description="Helical" evidence="8">
    <location>
        <begin position="79"/>
        <end position="104"/>
    </location>
</feature>
<dbReference type="EMBL" id="JARLKZ010000016">
    <property type="protein sequence ID" value="MEC0242233.1"/>
    <property type="molecule type" value="Genomic_DNA"/>
</dbReference>
<feature type="transmembrane region" description="Helical" evidence="8">
    <location>
        <begin position="266"/>
        <end position="285"/>
    </location>
</feature>
<feature type="transmembrane region" description="Helical" evidence="8">
    <location>
        <begin position="139"/>
        <end position="160"/>
    </location>
</feature>
<feature type="transmembrane region" description="Helical" evidence="8">
    <location>
        <begin position="225"/>
        <end position="246"/>
    </location>
</feature>
<evidence type="ECO:0000256" key="2">
    <source>
        <dbReference type="ARBA" id="ARBA00007998"/>
    </source>
</evidence>
<keyword evidence="10" id="KW-1185">Reference proteome</keyword>
<comment type="caution">
    <text evidence="9">The sequence shown here is derived from an EMBL/GenBank/DDBJ whole genome shotgun (WGS) entry which is preliminary data.</text>
</comment>
<feature type="transmembrane region" description="Helical" evidence="8">
    <location>
        <begin position="180"/>
        <end position="204"/>
    </location>
</feature>
<keyword evidence="5 8" id="KW-0812">Transmembrane</keyword>
<evidence type="ECO:0000313" key="10">
    <source>
        <dbReference type="Proteomes" id="UP001344632"/>
    </source>
</evidence>
<feature type="transmembrane region" description="Helical" evidence="8">
    <location>
        <begin position="329"/>
        <end position="351"/>
    </location>
</feature>
<proteinExistence type="inferred from homology"/>
<dbReference type="Pfam" id="PF03845">
    <property type="entry name" value="Spore_permease"/>
    <property type="match status" value="1"/>
</dbReference>
<evidence type="ECO:0000256" key="1">
    <source>
        <dbReference type="ARBA" id="ARBA00004141"/>
    </source>
</evidence>
<sequence>MKERLYSTHIALLVFMIQTGVAALSLSRKAAVYFGTNGWLSILILGCVAAINIVLISIVNRMGNGMSVFEIMEKSIPRFIVIPIYLVLSAYLAAIGCLVGKQYIHIFQLIAFPTASPLMLQGCFDLLVLFLVTKGIYNISKAATVFSFLILWMVFLLFAFSNDFEFERMTPFVFKGGRDMLVGAVDMFAAFVGYELILFVIPYADRSKKWMRSVQIGNLMSTLTYFSFVFISFGFFSLEQLKILIYPLLDMLAYIQLPFVERLENMLFSFLLFTVVVTSTMYTWSAGEAVHHVFPKANRNIMALFIVFITFLLSILPDTLYELELWLKILSYGEVAFSFAFPIFLILLLLIQGRMGVKSRV</sequence>
<reference evidence="9 10" key="1">
    <citation type="submission" date="2023-03" db="EMBL/GenBank/DDBJ databases">
        <title>Bacillus Genome Sequencing.</title>
        <authorList>
            <person name="Dunlap C."/>
        </authorList>
    </citation>
    <scope>NUCLEOTIDE SEQUENCE [LARGE SCALE GENOMIC DNA]</scope>
    <source>
        <strain evidence="9 10">BD-525</strain>
    </source>
</reference>
<evidence type="ECO:0000256" key="6">
    <source>
        <dbReference type="ARBA" id="ARBA00022989"/>
    </source>
</evidence>
<keyword evidence="7 8" id="KW-0472">Membrane</keyword>
<comment type="similarity">
    <text evidence="2">Belongs to the amino acid-polyamine-organocation (APC) superfamily. Spore germination protein (SGP) (TC 2.A.3.9) family.</text>
</comment>
<evidence type="ECO:0000313" key="9">
    <source>
        <dbReference type="EMBL" id="MEC0242233.1"/>
    </source>
</evidence>
<feature type="transmembrane region" description="Helical" evidence="8">
    <location>
        <begin position="39"/>
        <end position="59"/>
    </location>
</feature>
<feature type="transmembrane region" description="Helical" evidence="8">
    <location>
        <begin position="110"/>
        <end position="132"/>
    </location>
</feature>
<evidence type="ECO:0000256" key="7">
    <source>
        <dbReference type="ARBA" id="ARBA00023136"/>
    </source>
</evidence>
<keyword evidence="3" id="KW-0813">Transport</keyword>
<protein>
    <submittedName>
        <fullName evidence="9">GerAB/ArcD/ProY family transporter</fullName>
    </submittedName>
</protein>
<dbReference type="RefSeq" id="WP_326089998.1">
    <property type="nucleotide sequence ID" value="NZ_JARLKZ010000016.1"/>
</dbReference>
<feature type="transmembrane region" description="Helical" evidence="8">
    <location>
        <begin position="297"/>
        <end position="317"/>
    </location>
</feature>
<evidence type="ECO:0000256" key="4">
    <source>
        <dbReference type="ARBA" id="ARBA00022544"/>
    </source>
</evidence>
<gene>
    <name evidence="9" type="ORF">P4H66_20725</name>
</gene>